<evidence type="ECO:0000313" key="1">
    <source>
        <dbReference type="EMBL" id="KAK3788470.1"/>
    </source>
</evidence>
<dbReference type="AlphaFoldDB" id="A0AAE1AJ62"/>
<organism evidence="1 2">
    <name type="scientific">Elysia crispata</name>
    <name type="common">lettuce slug</name>
    <dbReference type="NCBI Taxonomy" id="231223"/>
    <lineage>
        <taxon>Eukaryota</taxon>
        <taxon>Metazoa</taxon>
        <taxon>Spiralia</taxon>
        <taxon>Lophotrochozoa</taxon>
        <taxon>Mollusca</taxon>
        <taxon>Gastropoda</taxon>
        <taxon>Heterobranchia</taxon>
        <taxon>Euthyneura</taxon>
        <taxon>Panpulmonata</taxon>
        <taxon>Sacoglossa</taxon>
        <taxon>Placobranchoidea</taxon>
        <taxon>Plakobranchidae</taxon>
        <taxon>Elysia</taxon>
    </lineage>
</organism>
<name>A0AAE1AJ62_9GAST</name>
<evidence type="ECO:0000313" key="2">
    <source>
        <dbReference type="Proteomes" id="UP001283361"/>
    </source>
</evidence>
<comment type="caution">
    <text evidence="1">The sequence shown here is derived from an EMBL/GenBank/DDBJ whole genome shotgun (WGS) entry which is preliminary data.</text>
</comment>
<proteinExistence type="predicted"/>
<accession>A0AAE1AJ62</accession>
<gene>
    <name evidence="1" type="ORF">RRG08_004765</name>
</gene>
<dbReference type="EMBL" id="JAWDGP010001758">
    <property type="protein sequence ID" value="KAK3788470.1"/>
    <property type="molecule type" value="Genomic_DNA"/>
</dbReference>
<protein>
    <submittedName>
        <fullName evidence="1">Uncharacterized protein</fullName>
    </submittedName>
</protein>
<dbReference type="Proteomes" id="UP001283361">
    <property type="component" value="Unassembled WGS sequence"/>
</dbReference>
<reference evidence="1" key="1">
    <citation type="journal article" date="2023" name="G3 (Bethesda)">
        <title>A reference genome for the long-term kleptoplast-retaining sea slug Elysia crispata morphotype clarki.</title>
        <authorList>
            <person name="Eastman K.E."/>
            <person name="Pendleton A.L."/>
            <person name="Shaikh M.A."/>
            <person name="Suttiyut T."/>
            <person name="Ogas R."/>
            <person name="Tomko P."/>
            <person name="Gavelis G."/>
            <person name="Widhalm J.R."/>
            <person name="Wisecaver J.H."/>
        </authorList>
    </citation>
    <scope>NUCLEOTIDE SEQUENCE</scope>
    <source>
        <strain evidence="1">ECLA1</strain>
    </source>
</reference>
<sequence>MAPSTHTKLDRCSDHQRQLVVKAAAPSAHLDSSGPGVSRKTCSVHRACKAVQHHPLILPSMSSHASTFDLSARNPSAQSRPSQVRSLANLFPCAEPVPSKTFPHLNLYNFEKCSMVMG</sequence>
<keyword evidence="2" id="KW-1185">Reference proteome</keyword>